<evidence type="ECO:0000256" key="1">
    <source>
        <dbReference type="SAM" id="MobiDB-lite"/>
    </source>
</evidence>
<protein>
    <submittedName>
        <fullName evidence="2">Uncharacterized protein</fullName>
    </submittedName>
</protein>
<evidence type="ECO:0000313" key="2">
    <source>
        <dbReference type="EMBL" id="CAF5189440.1"/>
    </source>
</evidence>
<accession>A0A8S3HYY6</accession>
<proteinExistence type="predicted"/>
<feature type="region of interest" description="Disordered" evidence="1">
    <location>
        <begin position="27"/>
        <end position="55"/>
    </location>
</feature>
<feature type="non-terminal residue" evidence="2">
    <location>
        <position position="1"/>
    </location>
</feature>
<gene>
    <name evidence="2" type="ORF">SMN809_LOCUS71720</name>
</gene>
<feature type="compositionally biased region" description="Low complexity" evidence="1">
    <location>
        <begin position="31"/>
        <end position="40"/>
    </location>
</feature>
<dbReference type="EMBL" id="CAJOBI010324192">
    <property type="protein sequence ID" value="CAF5189440.1"/>
    <property type="molecule type" value="Genomic_DNA"/>
</dbReference>
<evidence type="ECO:0000313" key="3">
    <source>
        <dbReference type="Proteomes" id="UP000676336"/>
    </source>
</evidence>
<dbReference type="Proteomes" id="UP000676336">
    <property type="component" value="Unassembled WGS sequence"/>
</dbReference>
<comment type="caution">
    <text evidence="2">The sequence shown here is derived from an EMBL/GenBank/DDBJ whole genome shotgun (WGS) entry which is preliminary data.</text>
</comment>
<dbReference type="AlphaFoldDB" id="A0A8S3HYY6"/>
<sequence>RSRQSTHSGAEEVNHDWIFLDRNSLEMPMKQQQQQQQQQQNSPSIHSSTLHITSNPIINTPTLQQQKDLTELTHSQMIAYFESLKESHA</sequence>
<organism evidence="2 3">
    <name type="scientific">Rotaria magnacalcarata</name>
    <dbReference type="NCBI Taxonomy" id="392030"/>
    <lineage>
        <taxon>Eukaryota</taxon>
        <taxon>Metazoa</taxon>
        <taxon>Spiralia</taxon>
        <taxon>Gnathifera</taxon>
        <taxon>Rotifera</taxon>
        <taxon>Eurotatoria</taxon>
        <taxon>Bdelloidea</taxon>
        <taxon>Philodinida</taxon>
        <taxon>Philodinidae</taxon>
        <taxon>Rotaria</taxon>
    </lineage>
</organism>
<reference evidence="2" key="1">
    <citation type="submission" date="2021-02" db="EMBL/GenBank/DDBJ databases">
        <authorList>
            <person name="Nowell W R."/>
        </authorList>
    </citation>
    <scope>NUCLEOTIDE SEQUENCE</scope>
</reference>
<feature type="compositionally biased region" description="Polar residues" evidence="1">
    <location>
        <begin position="41"/>
        <end position="55"/>
    </location>
</feature>
<name>A0A8S3HYY6_9BILA</name>